<dbReference type="PROSITE" id="PS00379">
    <property type="entry name" value="CDP_ALCOHOL_P_TRANSF"/>
    <property type="match status" value="1"/>
</dbReference>
<feature type="transmembrane region" description="Helical" evidence="2">
    <location>
        <begin position="49"/>
        <end position="70"/>
    </location>
</feature>
<accession>A0A382BBW9</accession>
<keyword evidence="1" id="KW-0808">Transferase</keyword>
<keyword evidence="2" id="KW-0812">Transmembrane</keyword>
<dbReference type="Pfam" id="PF01066">
    <property type="entry name" value="CDP-OH_P_transf"/>
    <property type="match status" value="1"/>
</dbReference>
<keyword evidence="2" id="KW-0472">Membrane</keyword>
<dbReference type="InterPro" id="IPR043130">
    <property type="entry name" value="CDP-OH_PTrfase_TM_dom"/>
</dbReference>
<gene>
    <name evidence="3" type="ORF">METZ01_LOCUS163973</name>
</gene>
<organism evidence="3">
    <name type="scientific">marine metagenome</name>
    <dbReference type="NCBI Taxonomy" id="408172"/>
    <lineage>
        <taxon>unclassified sequences</taxon>
        <taxon>metagenomes</taxon>
        <taxon>ecological metagenomes</taxon>
    </lineage>
</organism>
<dbReference type="GO" id="GO:0008654">
    <property type="term" value="P:phospholipid biosynthetic process"/>
    <property type="evidence" value="ECO:0007669"/>
    <property type="project" value="InterPro"/>
</dbReference>
<dbReference type="AlphaFoldDB" id="A0A382BBW9"/>
<dbReference type="EMBL" id="UINC01029047">
    <property type="protein sequence ID" value="SVB11119.1"/>
    <property type="molecule type" value="Genomic_DNA"/>
</dbReference>
<evidence type="ECO:0000256" key="1">
    <source>
        <dbReference type="ARBA" id="ARBA00022679"/>
    </source>
</evidence>
<protein>
    <recommendedName>
        <fullName evidence="4">CDP-alcohol phosphatidyltransferase family protein</fullName>
    </recommendedName>
</protein>
<dbReference type="InterPro" id="IPR048254">
    <property type="entry name" value="CDP_ALCOHOL_P_TRANSF_CS"/>
</dbReference>
<feature type="transmembrane region" description="Helical" evidence="2">
    <location>
        <begin position="173"/>
        <end position="192"/>
    </location>
</feature>
<evidence type="ECO:0000313" key="3">
    <source>
        <dbReference type="EMBL" id="SVB11119.1"/>
    </source>
</evidence>
<evidence type="ECO:0000256" key="2">
    <source>
        <dbReference type="SAM" id="Phobius"/>
    </source>
</evidence>
<evidence type="ECO:0008006" key="4">
    <source>
        <dbReference type="Google" id="ProtNLM"/>
    </source>
</evidence>
<dbReference type="Gene3D" id="1.20.120.1760">
    <property type="match status" value="1"/>
</dbReference>
<proteinExistence type="predicted"/>
<dbReference type="GO" id="GO:0016020">
    <property type="term" value="C:membrane"/>
    <property type="evidence" value="ECO:0007669"/>
    <property type="project" value="InterPro"/>
</dbReference>
<dbReference type="InterPro" id="IPR000462">
    <property type="entry name" value="CDP-OH_P_trans"/>
</dbReference>
<sequence length="225" mass="24001">MPIYAVTSSGRDDPLDMEDRGPFVLGGFVRSWFYWFLQPVERLSLALRISPTAFNLMGVFFGIAAGYLFATGRVNLGGWAVLMGGSADVLDGRIARARGLEGPRGAFLDSTLDRFAEVGAFVGLAVYFQDSALAIVIVVMALSGSLLVSYTRARGESQGIICKVGIMQRAERLLLVGFGGVLDPAIAAWTGLQGGTPLLILLVFVSVGTLGTAAYRTVWIASRLD</sequence>
<keyword evidence="2" id="KW-1133">Transmembrane helix</keyword>
<feature type="transmembrane region" description="Helical" evidence="2">
    <location>
        <begin position="132"/>
        <end position="153"/>
    </location>
</feature>
<feature type="transmembrane region" description="Helical" evidence="2">
    <location>
        <begin position="198"/>
        <end position="219"/>
    </location>
</feature>
<reference evidence="3" key="1">
    <citation type="submission" date="2018-05" db="EMBL/GenBank/DDBJ databases">
        <authorList>
            <person name="Lanie J.A."/>
            <person name="Ng W.-L."/>
            <person name="Kazmierczak K.M."/>
            <person name="Andrzejewski T.M."/>
            <person name="Davidsen T.M."/>
            <person name="Wayne K.J."/>
            <person name="Tettelin H."/>
            <person name="Glass J.I."/>
            <person name="Rusch D."/>
            <person name="Podicherti R."/>
            <person name="Tsui H.-C.T."/>
            <person name="Winkler M.E."/>
        </authorList>
    </citation>
    <scope>NUCLEOTIDE SEQUENCE</scope>
</reference>
<dbReference type="GO" id="GO:0016780">
    <property type="term" value="F:phosphotransferase activity, for other substituted phosphate groups"/>
    <property type="evidence" value="ECO:0007669"/>
    <property type="project" value="InterPro"/>
</dbReference>
<name>A0A382BBW9_9ZZZZ</name>